<dbReference type="Proteomes" id="UP001054945">
    <property type="component" value="Unassembled WGS sequence"/>
</dbReference>
<name>A0AAV4Y3V1_CAEEX</name>
<gene>
    <name evidence="1" type="ORF">CEXT_450621</name>
</gene>
<accession>A0AAV4Y3V1</accession>
<proteinExistence type="predicted"/>
<organism evidence="1 2">
    <name type="scientific">Caerostris extrusa</name>
    <name type="common">Bark spider</name>
    <name type="synonym">Caerostris bankana</name>
    <dbReference type="NCBI Taxonomy" id="172846"/>
    <lineage>
        <taxon>Eukaryota</taxon>
        <taxon>Metazoa</taxon>
        <taxon>Ecdysozoa</taxon>
        <taxon>Arthropoda</taxon>
        <taxon>Chelicerata</taxon>
        <taxon>Arachnida</taxon>
        <taxon>Araneae</taxon>
        <taxon>Araneomorphae</taxon>
        <taxon>Entelegynae</taxon>
        <taxon>Araneoidea</taxon>
        <taxon>Araneidae</taxon>
        <taxon>Caerostris</taxon>
    </lineage>
</organism>
<sequence length="77" mass="8738">MHGNVIQKRSQVVEEILKKKDARQMQWPNRLPDLKPKYHVCAVKRAVVGRSSSAGVSDMLSNVLVNNHHVFDMKSPC</sequence>
<keyword evidence="2" id="KW-1185">Reference proteome</keyword>
<protein>
    <submittedName>
        <fullName evidence="1">Uncharacterized protein</fullName>
    </submittedName>
</protein>
<evidence type="ECO:0000313" key="1">
    <source>
        <dbReference type="EMBL" id="GIZ01106.1"/>
    </source>
</evidence>
<dbReference type="AlphaFoldDB" id="A0AAV4Y3V1"/>
<reference evidence="1 2" key="1">
    <citation type="submission" date="2021-06" db="EMBL/GenBank/DDBJ databases">
        <title>Caerostris extrusa draft genome.</title>
        <authorList>
            <person name="Kono N."/>
            <person name="Arakawa K."/>
        </authorList>
    </citation>
    <scope>NUCLEOTIDE SEQUENCE [LARGE SCALE GENOMIC DNA]</scope>
</reference>
<dbReference type="EMBL" id="BPLR01018627">
    <property type="protein sequence ID" value="GIZ01106.1"/>
    <property type="molecule type" value="Genomic_DNA"/>
</dbReference>
<evidence type="ECO:0000313" key="2">
    <source>
        <dbReference type="Proteomes" id="UP001054945"/>
    </source>
</evidence>
<comment type="caution">
    <text evidence="1">The sequence shown here is derived from an EMBL/GenBank/DDBJ whole genome shotgun (WGS) entry which is preliminary data.</text>
</comment>